<reference evidence="2 3" key="1">
    <citation type="journal article" date="2019" name="Nat. Ecol. Evol.">
        <title>Megaphylogeny resolves global patterns of mushroom evolution.</title>
        <authorList>
            <person name="Varga T."/>
            <person name="Krizsan K."/>
            <person name="Foldi C."/>
            <person name="Dima B."/>
            <person name="Sanchez-Garcia M."/>
            <person name="Sanchez-Ramirez S."/>
            <person name="Szollosi G.J."/>
            <person name="Szarkandi J.G."/>
            <person name="Papp V."/>
            <person name="Albert L."/>
            <person name="Andreopoulos W."/>
            <person name="Angelini C."/>
            <person name="Antonin V."/>
            <person name="Barry K.W."/>
            <person name="Bougher N.L."/>
            <person name="Buchanan P."/>
            <person name="Buyck B."/>
            <person name="Bense V."/>
            <person name="Catcheside P."/>
            <person name="Chovatia M."/>
            <person name="Cooper J."/>
            <person name="Damon W."/>
            <person name="Desjardin D."/>
            <person name="Finy P."/>
            <person name="Geml J."/>
            <person name="Haridas S."/>
            <person name="Hughes K."/>
            <person name="Justo A."/>
            <person name="Karasinski D."/>
            <person name="Kautmanova I."/>
            <person name="Kiss B."/>
            <person name="Kocsube S."/>
            <person name="Kotiranta H."/>
            <person name="LaButti K.M."/>
            <person name="Lechner B.E."/>
            <person name="Liimatainen K."/>
            <person name="Lipzen A."/>
            <person name="Lukacs Z."/>
            <person name="Mihaltcheva S."/>
            <person name="Morgado L.N."/>
            <person name="Niskanen T."/>
            <person name="Noordeloos M.E."/>
            <person name="Ohm R.A."/>
            <person name="Ortiz-Santana B."/>
            <person name="Ovrebo C."/>
            <person name="Racz N."/>
            <person name="Riley R."/>
            <person name="Savchenko A."/>
            <person name="Shiryaev A."/>
            <person name="Soop K."/>
            <person name="Spirin V."/>
            <person name="Szebenyi C."/>
            <person name="Tomsovsky M."/>
            <person name="Tulloss R.E."/>
            <person name="Uehling J."/>
            <person name="Grigoriev I.V."/>
            <person name="Vagvolgyi C."/>
            <person name="Papp T."/>
            <person name="Martin F.M."/>
            <person name="Miettinen O."/>
            <person name="Hibbett D.S."/>
            <person name="Nagy L.G."/>
        </authorList>
    </citation>
    <scope>NUCLEOTIDE SEQUENCE [LARGE SCALE GENOMIC DNA]</scope>
    <source>
        <strain evidence="2 3">CBS 962.96</strain>
    </source>
</reference>
<feature type="non-terminal residue" evidence="2">
    <location>
        <position position="1"/>
    </location>
</feature>
<evidence type="ECO:0000313" key="3">
    <source>
        <dbReference type="Proteomes" id="UP000297245"/>
    </source>
</evidence>
<dbReference type="InterPro" id="IPR020103">
    <property type="entry name" value="PsdUridine_synth_cat_dom_sf"/>
</dbReference>
<evidence type="ECO:0000313" key="2">
    <source>
        <dbReference type="EMBL" id="THU79123.1"/>
    </source>
</evidence>
<dbReference type="Pfam" id="PF00849">
    <property type="entry name" value="PseudoU_synth_2"/>
    <property type="match status" value="1"/>
</dbReference>
<sequence length="127" mass="14146">RYALESGATTINGKVASLNQIIQNGDRMENVVHRHEPPVSATPVKILLEDKEREFLVPVHTSGRYYRNTLVAILMSDFLSFASAVNRLDRLMSGLMIVPTSSPCAQKLTHEFVSGTVRKEYVARCKG</sequence>
<dbReference type="OrthoDB" id="424794at2759"/>
<feature type="non-terminal residue" evidence="2">
    <location>
        <position position="127"/>
    </location>
</feature>
<name>A0A4S8KTQ0_DENBC</name>
<proteinExistence type="predicted"/>
<dbReference type="SUPFAM" id="SSF55120">
    <property type="entry name" value="Pseudouridine synthase"/>
    <property type="match status" value="1"/>
</dbReference>
<protein>
    <recommendedName>
        <fullName evidence="1">Pseudouridine synthase RsuA/RluA-like domain-containing protein</fullName>
    </recommendedName>
</protein>
<dbReference type="InterPro" id="IPR006145">
    <property type="entry name" value="PsdUridine_synth_RsuA/RluA"/>
</dbReference>
<dbReference type="GO" id="GO:0009982">
    <property type="term" value="F:pseudouridine synthase activity"/>
    <property type="evidence" value="ECO:0007669"/>
    <property type="project" value="InterPro"/>
</dbReference>
<organism evidence="2 3">
    <name type="scientific">Dendrothele bispora (strain CBS 962.96)</name>
    <dbReference type="NCBI Taxonomy" id="1314807"/>
    <lineage>
        <taxon>Eukaryota</taxon>
        <taxon>Fungi</taxon>
        <taxon>Dikarya</taxon>
        <taxon>Basidiomycota</taxon>
        <taxon>Agaricomycotina</taxon>
        <taxon>Agaricomycetes</taxon>
        <taxon>Agaricomycetidae</taxon>
        <taxon>Agaricales</taxon>
        <taxon>Agaricales incertae sedis</taxon>
        <taxon>Dendrothele</taxon>
    </lineage>
</organism>
<feature type="domain" description="Pseudouridine synthase RsuA/RluA-like" evidence="1">
    <location>
        <begin position="82"/>
        <end position="125"/>
    </location>
</feature>
<dbReference type="PANTHER" id="PTHR21600">
    <property type="entry name" value="MITOCHONDRIAL RNA PSEUDOURIDINE SYNTHASE"/>
    <property type="match status" value="1"/>
</dbReference>
<dbReference type="GO" id="GO:0003723">
    <property type="term" value="F:RNA binding"/>
    <property type="evidence" value="ECO:0007669"/>
    <property type="project" value="InterPro"/>
</dbReference>
<dbReference type="EMBL" id="ML180075">
    <property type="protein sequence ID" value="THU79123.1"/>
    <property type="molecule type" value="Genomic_DNA"/>
</dbReference>
<keyword evidence="3" id="KW-1185">Reference proteome</keyword>
<accession>A0A4S8KTQ0</accession>
<evidence type="ECO:0000259" key="1">
    <source>
        <dbReference type="Pfam" id="PF00849"/>
    </source>
</evidence>
<dbReference type="PANTHER" id="PTHR21600:SF40">
    <property type="entry name" value="PSEUDOURIDYLATE SYNTHASE RPUSD2"/>
    <property type="match status" value="1"/>
</dbReference>
<gene>
    <name evidence="2" type="ORF">K435DRAFT_638452</name>
</gene>
<dbReference type="InterPro" id="IPR050188">
    <property type="entry name" value="RluA_PseudoU_synthase"/>
</dbReference>
<dbReference type="Proteomes" id="UP000297245">
    <property type="component" value="Unassembled WGS sequence"/>
</dbReference>
<dbReference type="Gene3D" id="3.30.2350.10">
    <property type="entry name" value="Pseudouridine synthase"/>
    <property type="match status" value="1"/>
</dbReference>
<dbReference type="AlphaFoldDB" id="A0A4S8KTQ0"/>
<dbReference type="GO" id="GO:0000455">
    <property type="term" value="P:enzyme-directed rRNA pseudouridine synthesis"/>
    <property type="evidence" value="ECO:0007669"/>
    <property type="project" value="TreeGrafter"/>
</dbReference>